<keyword evidence="4" id="KW-1185">Reference proteome</keyword>
<dbReference type="Proteomes" id="UP000656367">
    <property type="component" value="Unassembled WGS sequence"/>
</dbReference>
<dbReference type="EMBL" id="BMON01000004">
    <property type="protein sequence ID" value="GGM49626.1"/>
    <property type="molecule type" value="Genomic_DNA"/>
</dbReference>
<reference evidence="1" key="2">
    <citation type="submission" date="2020-09" db="EMBL/GenBank/DDBJ databases">
        <authorList>
            <person name="Sun Q."/>
            <person name="Ohkuma M."/>
        </authorList>
    </citation>
    <scope>NUCLEOTIDE SEQUENCE</scope>
    <source>
        <strain evidence="1">JCM 15759</strain>
    </source>
</reference>
<evidence type="ECO:0000313" key="2">
    <source>
        <dbReference type="EMBL" id="MDS0255876.1"/>
    </source>
</evidence>
<evidence type="ECO:0000313" key="4">
    <source>
        <dbReference type="Proteomes" id="UP001248536"/>
    </source>
</evidence>
<protein>
    <submittedName>
        <fullName evidence="1">Uncharacterized protein</fullName>
    </submittedName>
</protein>
<dbReference type="AlphaFoldDB" id="A0A830FWU3"/>
<gene>
    <name evidence="1" type="ORF">GCM10009006_33570</name>
    <name evidence="2" type="ORF">NC662_19430</name>
</gene>
<accession>A0A830FWU3</accession>
<sequence length="98" mass="10797">MITVQGFLYSTDIESGRSDYFNIEGEADINPTGTPAMIGNHLYTPLYSGGIAALEFDKTVPKLAWENSLSRELTETFGVIEDDNRIHLADKDALITLS</sequence>
<evidence type="ECO:0000313" key="3">
    <source>
        <dbReference type="Proteomes" id="UP000656367"/>
    </source>
</evidence>
<organism evidence="1 3">
    <name type="scientific">Haloarcula argentinensis</name>
    <dbReference type="NCBI Taxonomy" id="43776"/>
    <lineage>
        <taxon>Archaea</taxon>
        <taxon>Methanobacteriati</taxon>
        <taxon>Methanobacteriota</taxon>
        <taxon>Stenosarchaea group</taxon>
        <taxon>Halobacteria</taxon>
        <taxon>Halobacteriales</taxon>
        <taxon>Haloarculaceae</taxon>
        <taxon>Haloarcula</taxon>
    </lineage>
</organism>
<evidence type="ECO:0000313" key="1">
    <source>
        <dbReference type="EMBL" id="GGM49626.1"/>
    </source>
</evidence>
<dbReference type="EMBL" id="JAMQCP010000005">
    <property type="protein sequence ID" value="MDS0255876.1"/>
    <property type="molecule type" value="Genomic_DNA"/>
</dbReference>
<proteinExistence type="predicted"/>
<dbReference type="Proteomes" id="UP001248536">
    <property type="component" value="Unassembled WGS sequence"/>
</dbReference>
<reference evidence="2 4" key="3">
    <citation type="submission" date="2022-06" db="EMBL/GenBank/DDBJ databases">
        <title>Haloarcula sp. a new haloarchaeum isolate from saline soil.</title>
        <authorList>
            <person name="Strakova D."/>
            <person name="Galisteo C."/>
            <person name="Sanchez-Porro C."/>
            <person name="Ventosa A."/>
        </authorList>
    </citation>
    <scope>NUCLEOTIDE SEQUENCE [LARGE SCALE GENOMIC DNA]</scope>
    <source>
        <strain evidence="2 4">JCM 15760</strain>
    </source>
</reference>
<name>A0A830FWU3_HALAR</name>
<dbReference type="RefSeq" id="WP_152422980.1">
    <property type="nucleotide sequence ID" value="NZ_BAABDY010000005.1"/>
</dbReference>
<reference evidence="1" key="1">
    <citation type="journal article" date="2014" name="Int. J. Syst. Evol. Microbiol.">
        <title>Complete genome sequence of Corynebacterium casei LMG S-19264T (=DSM 44701T), isolated from a smear-ripened cheese.</title>
        <authorList>
            <consortium name="US DOE Joint Genome Institute (JGI-PGF)"/>
            <person name="Walter F."/>
            <person name="Albersmeier A."/>
            <person name="Kalinowski J."/>
            <person name="Ruckert C."/>
        </authorList>
    </citation>
    <scope>NUCLEOTIDE SEQUENCE</scope>
    <source>
        <strain evidence="1">JCM 15759</strain>
    </source>
</reference>
<comment type="caution">
    <text evidence="1">The sequence shown here is derived from an EMBL/GenBank/DDBJ whole genome shotgun (WGS) entry which is preliminary data.</text>
</comment>